<name>A0A0F8ZZJ4_9ZZZZ</name>
<sequence>IQVFLSSDAQLFVKDGTPRQTTSDEAGPILEVRPDEPDSS</sequence>
<gene>
    <name evidence="2" type="ORF">LCGC14_2910130</name>
</gene>
<accession>A0A0F8ZZJ4</accession>
<dbReference type="AlphaFoldDB" id="A0A0F8ZZJ4"/>
<evidence type="ECO:0000313" key="2">
    <source>
        <dbReference type="EMBL" id="KKK71814.1"/>
    </source>
</evidence>
<organism evidence="2">
    <name type="scientific">marine sediment metagenome</name>
    <dbReference type="NCBI Taxonomy" id="412755"/>
    <lineage>
        <taxon>unclassified sequences</taxon>
        <taxon>metagenomes</taxon>
        <taxon>ecological metagenomes</taxon>
    </lineage>
</organism>
<protein>
    <submittedName>
        <fullName evidence="2">Uncharacterized protein</fullName>
    </submittedName>
</protein>
<evidence type="ECO:0000256" key="1">
    <source>
        <dbReference type="SAM" id="MobiDB-lite"/>
    </source>
</evidence>
<proteinExistence type="predicted"/>
<comment type="caution">
    <text evidence="2">The sequence shown here is derived from an EMBL/GenBank/DDBJ whole genome shotgun (WGS) entry which is preliminary data.</text>
</comment>
<dbReference type="EMBL" id="LAZR01057560">
    <property type="protein sequence ID" value="KKK71814.1"/>
    <property type="molecule type" value="Genomic_DNA"/>
</dbReference>
<feature type="region of interest" description="Disordered" evidence="1">
    <location>
        <begin position="15"/>
        <end position="40"/>
    </location>
</feature>
<feature type="non-terminal residue" evidence="2">
    <location>
        <position position="1"/>
    </location>
</feature>
<reference evidence="2" key="1">
    <citation type="journal article" date="2015" name="Nature">
        <title>Complex archaea that bridge the gap between prokaryotes and eukaryotes.</title>
        <authorList>
            <person name="Spang A."/>
            <person name="Saw J.H."/>
            <person name="Jorgensen S.L."/>
            <person name="Zaremba-Niedzwiedzka K."/>
            <person name="Martijn J."/>
            <person name="Lind A.E."/>
            <person name="van Eijk R."/>
            <person name="Schleper C."/>
            <person name="Guy L."/>
            <person name="Ettema T.J."/>
        </authorList>
    </citation>
    <scope>NUCLEOTIDE SEQUENCE</scope>
</reference>